<dbReference type="PANTHER" id="PTHR13234:SF8">
    <property type="entry name" value="GAMMA-INTERFERON-INDUCIBLE LYSOSOMAL THIOL REDUCTASE"/>
    <property type="match status" value="1"/>
</dbReference>
<reference evidence="6 7" key="1">
    <citation type="journal article" date="2018" name="Sci. Rep.">
        <title>Genomic signatures of local adaptation to the degree of environmental predictability in rotifers.</title>
        <authorList>
            <person name="Franch-Gras L."/>
            <person name="Hahn C."/>
            <person name="Garcia-Roger E.M."/>
            <person name="Carmona M.J."/>
            <person name="Serra M."/>
            <person name="Gomez A."/>
        </authorList>
    </citation>
    <scope>NUCLEOTIDE SEQUENCE [LARGE SCALE GENOMIC DNA]</scope>
    <source>
        <strain evidence="6">HYR1</strain>
    </source>
</reference>
<dbReference type="STRING" id="10195.A0A3M7RRQ3"/>
<comment type="similarity">
    <text evidence="2">Belongs to the GILT family.</text>
</comment>
<keyword evidence="4" id="KW-0732">Signal</keyword>
<evidence type="ECO:0000256" key="1">
    <source>
        <dbReference type="ARBA" id="ARBA00004613"/>
    </source>
</evidence>
<dbReference type="Pfam" id="PF03227">
    <property type="entry name" value="GILT"/>
    <property type="match status" value="1"/>
</dbReference>
<dbReference type="EMBL" id="REGN01002773">
    <property type="protein sequence ID" value="RNA26221.1"/>
    <property type="molecule type" value="Genomic_DNA"/>
</dbReference>
<sequence>MDIFKRSVIFLIAIGQIHIHGLNLPSYNRKFIHIDVYYETRCPDSQRFLLNQIIQANEIFSSNIDFLLVPFGKANYTWDDDSKKWNFHCQHGPQECYGNTIHNCLIDQKPKFEDHFPFLACTMENLMESFETAALYCAKKHSIDYEGLKKCANDVKGNRLLHEAGEKTNKLDPKLNYIPWINVNGVHTNEIQQLAERNLTYFICSQLKDSHVYCSRNDSNSYLNFQKSIFLNFCIFALYFILSFS</sequence>
<evidence type="ECO:0000256" key="4">
    <source>
        <dbReference type="ARBA" id="ARBA00022729"/>
    </source>
</evidence>
<dbReference type="OrthoDB" id="958254at2759"/>
<keyword evidence="5" id="KW-0325">Glycoprotein</keyword>
<protein>
    <submittedName>
        <fullName evidence="6">Gamma-interferon-inducible lysosomal thiol reductase</fullName>
    </submittedName>
</protein>
<organism evidence="6 7">
    <name type="scientific">Brachionus plicatilis</name>
    <name type="common">Marine rotifer</name>
    <name type="synonym">Brachionus muelleri</name>
    <dbReference type="NCBI Taxonomy" id="10195"/>
    <lineage>
        <taxon>Eukaryota</taxon>
        <taxon>Metazoa</taxon>
        <taxon>Spiralia</taxon>
        <taxon>Gnathifera</taxon>
        <taxon>Rotifera</taxon>
        <taxon>Eurotatoria</taxon>
        <taxon>Monogononta</taxon>
        <taxon>Pseudotrocha</taxon>
        <taxon>Ploima</taxon>
        <taxon>Brachionidae</taxon>
        <taxon>Brachionus</taxon>
    </lineage>
</organism>
<comment type="subcellular location">
    <subcellularLocation>
        <location evidence="1">Secreted</location>
    </subcellularLocation>
</comment>
<proteinExistence type="inferred from homology"/>
<dbReference type="PANTHER" id="PTHR13234">
    <property type="entry name" value="GAMMA-INTERFERON INDUCIBLE LYSOSOMAL THIOL REDUCTASE GILT"/>
    <property type="match status" value="1"/>
</dbReference>
<dbReference type="InterPro" id="IPR004911">
    <property type="entry name" value="Interferon-induced_GILT"/>
</dbReference>
<evidence type="ECO:0000313" key="7">
    <source>
        <dbReference type="Proteomes" id="UP000276133"/>
    </source>
</evidence>
<dbReference type="AlphaFoldDB" id="A0A3M7RRQ3"/>
<comment type="caution">
    <text evidence="6">The sequence shown here is derived from an EMBL/GenBank/DDBJ whole genome shotgun (WGS) entry which is preliminary data.</text>
</comment>
<keyword evidence="3" id="KW-0964">Secreted</keyword>
<gene>
    <name evidence="6" type="ORF">BpHYR1_031105</name>
</gene>
<evidence type="ECO:0000256" key="5">
    <source>
        <dbReference type="ARBA" id="ARBA00023180"/>
    </source>
</evidence>
<dbReference type="Proteomes" id="UP000276133">
    <property type="component" value="Unassembled WGS sequence"/>
</dbReference>
<dbReference type="GO" id="GO:0016671">
    <property type="term" value="F:oxidoreductase activity, acting on a sulfur group of donors, disulfide as acceptor"/>
    <property type="evidence" value="ECO:0007669"/>
    <property type="project" value="InterPro"/>
</dbReference>
<name>A0A3M7RRQ3_BRAPC</name>
<evidence type="ECO:0000313" key="6">
    <source>
        <dbReference type="EMBL" id="RNA26221.1"/>
    </source>
</evidence>
<dbReference type="GO" id="GO:0005576">
    <property type="term" value="C:extracellular region"/>
    <property type="evidence" value="ECO:0007669"/>
    <property type="project" value="UniProtKB-SubCell"/>
</dbReference>
<evidence type="ECO:0000256" key="2">
    <source>
        <dbReference type="ARBA" id="ARBA00005679"/>
    </source>
</evidence>
<accession>A0A3M7RRQ3</accession>
<evidence type="ECO:0000256" key="3">
    <source>
        <dbReference type="ARBA" id="ARBA00022525"/>
    </source>
</evidence>
<keyword evidence="7" id="KW-1185">Reference proteome</keyword>